<dbReference type="EMBL" id="JACHXD010000008">
    <property type="protein sequence ID" value="MBB3120081.1"/>
    <property type="molecule type" value="Genomic_DNA"/>
</dbReference>
<evidence type="ECO:0000313" key="2">
    <source>
        <dbReference type="EMBL" id="MBB3120081.1"/>
    </source>
</evidence>
<evidence type="ECO:0000313" key="3">
    <source>
        <dbReference type="Proteomes" id="UP000541535"/>
    </source>
</evidence>
<keyword evidence="2" id="KW-0378">Hydrolase</keyword>
<dbReference type="InterPro" id="IPR052158">
    <property type="entry name" value="INH-QAR"/>
</dbReference>
<comment type="caution">
    <text evidence="2">The sequence shown here is derived from an EMBL/GenBank/DDBJ whole genome shotgun (WGS) entry which is preliminary data.</text>
</comment>
<reference evidence="2 3" key="1">
    <citation type="submission" date="2020-08" db="EMBL/GenBank/DDBJ databases">
        <title>Genomic Encyclopedia of Type Strains, Phase III (KMG-III): the genomes of soil and plant-associated and newly described type strains.</title>
        <authorList>
            <person name="Whitman W."/>
        </authorList>
    </citation>
    <scope>NUCLEOTIDE SEQUENCE [LARGE SCALE GENOMIC DNA]</scope>
    <source>
        <strain evidence="2 3">CECT 8897</strain>
    </source>
</reference>
<organism evidence="2 3">
    <name type="scientific">Pseudoduganella violacea</name>
    <dbReference type="NCBI Taxonomy" id="1715466"/>
    <lineage>
        <taxon>Bacteria</taxon>
        <taxon>Pseudomonadati</taxon>
        <taxon>Pseudomonadota</taxon>
        <taxon>Betaproteobacteria</taxon>
        <taxon>Burkholderiales</taxon>
        <taxon>Oxalobacteraceae</taxon>
        <taxon>Telluria group</taxon>
        <taxon>Pseudoduganella</taxon>
    </lineage>
</organism>
<dbReference type="RefSeq" id="WP_183441864.1">
    <property type="nucleotide sequence ID" value="NZ_JACHXD010000008.1"/>
</dbReference>
<dbReference type="InterPro" id="IPR029062">
    <property type="entry name" value="Class_I_gatase-like"/>
</dbReference>
<dbReference type="Gene3D" id="3.40.50.880">
    <property type="match status" value="1"/>
</dbReference>
<keyword evidence="2" id="KW-0645">Protease</keyword>
<accession>A0A7W5FUU6</accession>
<dbReference type="GO" id="GO:0006508">
    <property type="term" value="P:proteolysis"/>
    <property type="evidence" value="ECO:0007669"/>
    <property type="project" value="UniProtKB-KW"/>
</dbReference>
<name>A0A7W5FUU6_9BURK</name>
<dbReference type="InterPro" id="IPR002818">
    <property type="entry name" value="DJ-1/PfpI"/>
</dbReference>
<evidence type="ECO:0000259" key="1">
    <source>
        <dbReference type="Pfam" id="PF01965"/>
    </source>
</evidence>
<dbReference type="AlphaFoldDB" id="A0A7W5FUU6"/>
<sequence>MKVYLAVLNTLADWEIGLLTAELNSKRFFQNPGIECEILKVGLNSAPIRTMGGMEIKPDLVLEALHLEDGDLLVLPGSELWGEPQADAFLRFAKKALADGHKVAAICGGADGLARVGALNARRHTANNKEHLTASFPSYEGAALYQDAPAWRDGNLVTASGLASLEFTREVLALIGVFKPATLEAWFQLFKTREPQYFHALVASMQPE</sequence>
<dbReference type="GO" id="GO:0008233">
    <property type="term" value="F:peptidase activity"/>
    <property type="evidence" value="ECO:0007669"/>
    <property type="project" value="UniProtKB-KW"/>
</dbReference>
<dbReference type="SUPFAM" id="SSF52317">
    <property type="entry name" value="Class I glutamine amidotransferase-like"/>
    <property type="match status" value="1"/>
</dbReference>
<protein>
    <submittedName>
        <fullName evidence="2">Putative intracellular protease/amidase</fullName>
    </submittedName>
</protein>
<proteinExistence type="predicted"/>
<dbReference type="PANTHER" id="PTHR43130">
    <property type="entry name" value="ARAC-FAMILY TRANSCRIPTIONAL REGULATOR"/>
    <property type="match status" value="1"/>
</dbReference>
<gene>
    <name evidence="2" type="ORF">FHS03_003140</name>
</gene>
<dbReference type="Proteomes" id="UP000541535">
    <property type="component" value="Unassembled WGS sequence"/>
</dbReference>
<dbReference type="Pfam" id="PF01965">
    <property type="entry name" value="DJ-1_PfpI"/>
    <property type="match status" value="1"/>
</dbReference>
<dbReference type="PANTHER" id="PTHR43130:SF3">
    <property type="entry name" value="HTH-TYPE TRANSCRIPTIONAL REGULATOR RV1931C"/>
    <property type="match status" value="1"/>
</dbReference>
<keyword evidence="3" id="KW-1185">Reference proteome</keyword>
<feature type="domain" description="DJ-1/PfpI" evidence="1">
    <location>
        <begin position="1"/>
        <end position="173"/>
    </location>
</feature>